<organism evidence="2 3">
    <name type="scientific">Blattamonas nauphoetae</name>
    <dbReference type="NCBI Taxonomy" id="2049346"/>
    <lineage>
        <taxon>Eukaryota</taxon>
        <taxon>Metamonada</taxon>
        <taxon>Preaxostyla</taxon>
        <taxon>Oxymonadida</taxon>
        <taxon>Blattamonas</taxon>
    </lineage>
</organism>
<feature type="compositionally biased region" description="Low complexity" evidence="1">
    <location>
        <begin position="8"/>
        <end position="20"/>
    </location>
</feature>
<protein>
    <submittedName>
        <fullName evidence="2">Uncharacterized protein</fullName>
    </submittedName>
</protein>
<feature type="region of interest" description="Disordered" evidence="1">
    <location>
        <begin position="1"/>
        <end position="118"/>
    </location>
</feature>
<evidence type="ECO:0000313" key="2">
    <source>
        <dbReference type="EMBL" id="KAK2949565.1"/>
    </source>
</evidence>
<feature type="compositionally biased region" description="Low complexity" evidence="1">
    <location>
        <begin position="37"/>
        <end position="72"/>
    </location>
</feature>
<reference evidence="2 3" key="1">
    <citation type="journal article" date="2022" name="bioRxiv">
        <title>Genomics of Preaxostyla Flagellates Illuminates Evolutionary Transitions and the Path Towards Mitochondrial Loss.</title>
        <authorList>
            <person name="Novak L.V.F."/>
            <person name="Treitli S.C."/>
            <person name="Pyrih J."/>
            <person name="Halakuc P."/>
            <person name="Pipaliya S.V."/>
            <person name="Vacek V."/>
            <person name="Brzon O."/>
            <person name="Soukal P."/>
            <person name="Eme L."/>
            <person name="Dacks J.B."/>
            <person name="Karnkowska A."/>
            <person name="Elias M."/>
            <person name="Hampl V."/>
        </authorList>
    </citation>
    <scope>NUCLEOTIDE SEQUENCE [LARGE SCALE GENOMIC DNA]</scope>
    <source>
        <strain evidence="2">NAU3</strain>
        <tissue evidence="2">Gut</tissue>
    </source>
</reference>
<name>A0ABQ9XDW5_9EUKA</name>
<evidence type="ECO:0000256" key="1">
    <source>
        <dbReference type="SAM" id="MobiDB-lite"/>
    </source>
</evidence>
<gene>
    <name evidence="2" type="ORF">BLNAU_15547</name>
</gene>
<sequence length="118" mass="12323">MVNFKLQSTSSTSNASLSPTQLPRLALQASQQPSHTLLSSDGPSPAASSSSLRSQHDLPTPSSQPPSLLQTTGSTPTPSFLALSLPQPRKNTHVAPMRRPPSHTTVTPASPNPIAAPR</sequence>
<dbReference type="EMBL" id="JARBJD010000154">
    <property type="protein sequence ID" value="KAK2949565.1"/>
    <property type="molecule type" value="Genomic_DNA"/>
</dbReference>
<proteinExistence type="predicted"/>
<keyword evidence="3" id="KW-1185">Reference proteome</keyword>
<dbReference type="Proteomes" id="UP001281761">
    <property type="component" value="Unassembled WGS sequence"/>
</dbReference>
<comment type="caution">
    <text evidence="2">The sequence shown here is derived from an EMBL/GenBank/DDBJ whole genome shotgun (WGS) entry which is preliminary data.</text>
</comment>
<evidence type="ECO:0000313" key="3">
    <source>
        <dbReference type="Proteomes" id="UP001281761"/>
    </source>
</evidence>
<accession>A0ABQ9XDW5</accession>